<dbReference type="GO" id="GO:0017070">
    <property type="term" value="F:U6 snRNA binding"/>
    <property type="evidence" value="ECO:0007669"/>
    <property type="project" value="TreeGrafter"/>
</dbReference>
<evidence type="ECO:0000313" key="10">
    <source>
        <dbReference type="EMBL" id="ORZ32771.1"/>
    </source>
</evidence>
<evidence type="ECO:0000256" key="1">
    <source>
        <dbReference type="ARBA" id="ARBA00022723"/>
    </source>
</evidence>
<dbReference type="PROSITE" id="PS50103">
    <property type="entry name" value="ZF_C3H1"/>
    <property type="match status" value="1"/>
</dbReference>
<feature type="zinc finger region" description="C3H1-type" evidence="6">
    <location>
        <begin position="169"/>
        <end position="196"/>
    </location>
</feature>
<reference evidence="10 11" key="1">
    <citation type="submission" date="2016-07" db="EMBL/GenBank/DDBJ databases">
        <title>Pervasive Adenine N6-methylation of Active Genes in Fungi.</title>
        <authorList>
            <consortium name="DOE Joint Genome Institute"/>
            <person name="Mondo S.J."/>
            <person name="Dannebaum R.O."/>
            <person name="Kuo R.C."/>
            <person name="Labutti K."/>
            <person name="Haridas S."/>
            <person name="Kuo A."/>
            <person name="Salamov A."/>
            <person name="Ahrendt S.R."/>
            <person name="Lipzen A."/>
            <person name="Sullivan W."/>
            <person name="Andreopoulos W.B."/>
            <person name="Clum A."/>
            <person name="Lindquist E."/>
            <person name="Daum C."/>
            <person name="Ramamoorthy G.K."/>
            <person name="Gryganskyi A."/>
            <person name="Culley D."/>
            <person name="Magnuson J.K."/>
            <person name="James T.Y."/>
            <person name="O'Malley M.A."/>
            <person name="Stajich J.E."/>
            <person name="Spatafora J.W."/>
            <person name="Visel A."/>
            <person name="Grigoriev I.V."/>
        </authorList>
    </citation>
    <scope>NUCLEOTIDE SEQUENCE [LARGE SCALE GENOMIC DNA]</scope>
    <source>
        <strain evidence="10 11">PL171</strain>
    </source>
</reference>
<dbReference type="GO" id="GO:0071006">
    <property type="term" value="C:U2-type catalytic step 1 spliceosome"/>
    <property type="evidence" value="ECO:0007669"/>
    <property type="project" value="TreeGrafter"/>
</dbReference>
<keyword evidence="2 6" id="KW-0863">Zinc-finger</keyword>
<dbReference type="Gene3D" id="4.10.1000.10">
    <property type="entry name" value="Zinc finger, CCCH-type"/>
    <property type="match status" value="1"/>
</dbReference>
<evidence type="ECO:0000259" key="9">
    <source>
        <dbReference type="PROSITE" id="PS50103"/>
    </source>
</evidence>
<dbReference type="GO" id="GO:0071007">
    <property type="term" value="C:U2-type catalytic step 2 spliceosome"/>
    <property type="evidence" value="ECO:0007669"/>
    <property type="project" value="TreeGrafter"/>
</dbReference>
<feature type="domain" description="RRM" evidence="8">
    <location>
        <begin position="247"/>
        <end position="318"/>
    </location>
</feature>
<evidence type="ECO:0000256" key="7">
    <source>
        <dbReference type="SAM" id="MobiDB-lite"/>
    </source>
</evidence>
<dbReference type="Gene3D" id="3.30.70.330">
    <property type="match status" value="1"/>
</dbReference>
<keyword evidence="3 6" id="KW-0862">Zinc</keyword>
<dbReference type="GO" id="GO:0000974">
    <property type="term" value="C:Prp19 complex"/>
    <property type="evidence" value="ECO:0007669"/>
    <property type="project" value="TreeGrafter"/>
</dbReference>
<dbReference type="GO" id="GO:0008270">
    <property type="term" value="F:zinc ion binding"/>
    <property type="evidence" value="ECO:0007669"/>
    <property type="project" value="UniProtKB-KW"/>
</dbReference>
<dbReference type="InterPro" id="IPR000571">
    <property type="entry name" value="Znf_CCCH"/>
</dbReference>
<name>A0A1Y2HFV8_9FUNG</name>
<proteinExistence type="predicted"/>
<dbReference type="SMART" id="SM00356">
    <property type="entry name" value="ZnF_C3H1"/>
    <property type="match status" value="1"/>
</dbReference>
<keyword evidence="4 5" id="KW-0694">RNA-binding</keyword>
<dbReference type="SUPFAM" id="SSF90229">
    <property type="entry name" value="CCCH zinc finger"/>
    <property type="match status" value="1"/>
</dbReference>
<dbReference type="InterPro" id="IPR012677">
    <property type="entry name" value="Nucleotide-bd_a/b_plait_sf"/>
</dbReference>
<dbReference type="STRING" id="765915.A0A1Y2HFV8"/>
<dbReference type="PANTHER" id="PTHR14089:SF6">
    <property type="entry name" value="PRE-MRNA-SPLICING FACTOR RBM22"/>
    <property type="match status" value="1"/>
</dbReference>
<dbReference type="InterPro" id="IPR035979">
    <property type="entry name" value="RBD_domain_sf"/>
</dbReference>
<feature type="region of interest" description="Disordered" evidence="7">
    <location>
        <begin position="323"/>
        <end position="345"/>
    </location>
</feature>
<protein>
    <recommendedName>
        <fullName evidence="12">Pre-mRNA-splicing factor SLT11</fullName>
    </recommendedName>
</protein>
<dbReference type="EMBL" id="MCFL01000042">
    <property type="protein sequence ID" value="ORZ32771.1"/>
    <property type="molecule type" value="Genomic_DNA"/>
</dbReference>
<accession>A0A1Y2HFV8</accession>
<evidence type="ECO:0000256" key="6">
    <source>
        <dbReference type="PROSITE-ProRule" id="PRU00723"/>
    </source>
</evidence>
<dbReference type="SMART" id="SM00360">
    <property type="entry name" value="RRM"/>
    <property type="match status" value="1"/>
</dbReference>
<dbReference type="OrthoDB" id="10259600at2759"/>
<dbReference type="InterPro" id="IPR036855">
    <property type="entry name" value="Znf_CCCH_sf"/>
</dbReference>
<evidence type="ECO:0008006" key="12">
    <source>
        <dbReference type="Google" id="ProtNLM"/>
    </source>
</evidence>
<gene>
    <name evidence="10" type="ORF">BCR44DRAFT_46426</name>
</gene>
<evidence type="ECO:0000256" key="4">
    <source>
        <dbReference type="ARBA" id="ARBA00022884"/>
    </source>
</evidence>
<dbReference type="Proteomes" id="UP000193411">
    <property type="component" value="Unassembled WGS sequence"/>
</dbReference>
<keyword evidence="11" id="KW-1185">Reference proteome</keyword>
<feature type="domain" description="C3H1-type" evidence="9">
    <location>
        <begin position="169"/>
        <end position="196"/>
    </location>
</feature>
<dbReference type="Pfam" id="PF21369">
    <property type="entry name" value="STL11_N"/>
    <property type="match status" value="1"/>
</dbReference>
<sequence>MSMSSTTAAPAAASATDAEAQVEFPIVCEPCLGTNPYMRMTRQPQGAQCKSCSRPFTTFRWSPGPGQRIRRTEICTSCAKLKNACQSCILDLEFGLSTRVRDAVLGLDSGANTSNDHNRQWLLRAAEQNLSKTGTGMVDYGKVESVAKETMRKMAKEAASPYGGSGGGSKRPPICSLWLKGKCPRGKECSYRHELPKNKEKLAEFLAKHQASSPTLPSASLAPAAPGARAIQGRHIQQHQAAQSHSSTLLVSSLPASATNEPALRDHFAGYGDVVSVVVSVAKRCAYVNFATREAAEKAMEGEHVIEGQAFKAAWGKTRMENPVAGNKAQGGRPQYESMNPSIIG</sequence>
<evidence type="ECO:0000256" key="3">
    <source>
        <dbReference type="ARBA" id="ARBA00022833"/>
    </source>
</evidence>
<comment type="caution">
    <text evidence="10">The sequence shown here is derived from an EMBL/GenBank/DDBJ whole genome shotgun (WGS) entry which is preliminary data.</text>
</comment>
<evidence type="ECO:0000313" key="11">
    <source>
        <dbReference type="Proteomes" id="UP000193411"/>
    </source>
</evidence>
<dbReference type="InterPro" id="IPR000504">
    <property type="entry name" value="RRM_dom"/>
</dbReference>
<dbReference type="PANTHER" id="PTHR14089">
    <property type="entry name" value="PRE-MRNA-SPLICING FACTOR RBM22"/>
    <property type="match status" value="1"/>
</dbReference>
<dbReference type="Pfam" id="PF00076">
    <property type="entry name" value="RRM_1"/>
    <property type="match status" value="1"/>
</dbReference>
<dbReference type="GO" id="GO:0036002">
    <property type="term" value="F:pre-mRNA binding"/>
    <property type="evidence" value="ECO:0007669"/>
    <property type="project" value="TreeGrafter"/>
</dbReference>
<evidence type="ECO:0000259" key="8">
    <source>
        <dbReference type="PROSITE" id="PS50102"/>
    </source>
</evidence>
<organism evidence="10 11">
    <name type="scientific">Catenaria anguillulae PL171</name>
    <dbReference type="NCBI Taxonomy" id="765915"/>
    <lineage>
        <taxon>Eukaryota</taxon>
        <taxon>Fungi</taxon>
        <taxon>Fungi incertae sedis</taxon>
        <taxon>Blastocladiomycota</taxon>
        <taxon>Blastocladiomycetes</taxon>
        <taxon>Blastocladiales</taxon>
        <taxon>Catenariaceae</taxon>
        <taxon>Catenaria</taxon>
    </lineage>
</organism>
<dbReference type="PROSITE" id="PS50102">
    <property type="entry name" value="RRM"/>
    <property type="match status" value="1"/>
</dbReference>
<dbReference type="InterPro" id="IPR039171">
    <property type="entry name" value="Cwc2/Slt11"/>
</dbReference>
<dbReference type="SUPFAM" id="SSF54928">
    <property type="entry name" value="RNA-binding domain, RBD"/>
    <property type="match status" value="1"/>
</dbReference>
<dbReference type="InterPro" id="IPR048995">
    <property type="entry name" value="STL11/RBM22-like_N"/>
</dbReference>
<dbReference type="AlphaFoldDB" id="A0A1Y2HFV8"/>
<evidence type="ECO:0000256" key="2">
    <source>
        <dbReference type="ARBA" id="ARBA00022771"/>
    </source>
</evidence>
<keyword evidence="1 6" id="KW-0479">Metal-binding</keyword>
<evidence type="ECO:0000256" key="5">
    <source>
        <dbReference type="PROSITE-ProRule" id="PRU00176"/>
    </source>
</evidence>